<dbReference type="SUPFAM" id="SSF57756">
    <property type="entry name" value="Retrovirus zinc finger-like domains"/>
    <property type="match status" value="1"/>
</dbReference>
<accession>A0ABD1PT56</accession>
<dbReference type="InterPro" id="IPR036875">
    <property type="entry name" value="Znf_CCHC_sf"/>
</dbReference>
<dbReference type="GO" id="GO:0008270">
    <property type="term" value="F:zinc ion binding"/>
    <property type="evidence" value="ECO:0007669"/>
    <property type="project" value="UniProtKB-KW"/>
</dbReference>
<proteinExistence type="predicted"/>
<reference evidence="4" key="1">
    <citation type="submission" date="2024-07" db="EMBL/GenBank/DDBJ databases">
        <title>Two chromosome-level genome assemblies of Korean endemic species Abeliophyllum distichum and Forsythia ovata (Oleaceae).</title>
        <authorList>
            <person name="Jang H."/>
        </authorList>
    </citation>
    <scope>NUCLEOTIDE SEQUENCE [LARGE SCALE GENOMIC DNA]</scope>
</reference>
<dbReference type="AlphaFoldDB" id="A0ABD1PT56"/>
<dbReference type="PROSITE" id="PS50158">
    <property type="entry name" value="ZF_CCHC"/>
    <property type="match status" value="1"/>
</dbReference>
<gene>
    <name evidence="3" type="ORF">Adt_41970</name>
</gene>
<keyword evidence="4" id="KW-1185">Reference proteome</keyword>
<keyword evidence="1" id="KW-0862">Zinc</keyword>
<protein>
    <submittedName>
        <fullName evidence="3">CCHC-type domain-containing protein</fullName>
    </submittedName>
</protein>
<name>A0ABD1PT56_9LAMI</name>
<evidence type="ECO:0000256" key="1">
    <source>
        <dbReference type="PROSITE-ProRule" id="PRU00047"/>
    </source>
</evidence>
<evidence type="ECO:0000313" key="3">
    <source>
        <dbReference type="EMBL" id="KAL2466119.1"/>
    </source>
</evidence>
<dbReference type="Proteomes" id="UP001604336">
    <property type="component" value="Unassembled WGS sequence"/>
</dbReference>
<dbReference type="EMBL" id="JBFOLK010000013">
    <property type="protein sequence ID" value="KAL2466119.1"/>
    <property type="molecule type" value="Genomic_DNA"/>
</dbReference>
<sequence>MNMSDEELDDLVLLVNKWRSFHNNCRFQKKEEKGEEKNKKIVCYNCDKPGHKRIKCHNNKKFIKKKALQAKWDDSDKEDHEEDKNQEEVANMCFMTIENEAPKKMKSNWFLDSRCSKHMTGDQTLLSTLK</sequence>
<comment type="caution">
    <text evidence="3">The sequence shown here is derived from an EMBL/GenBank/DDBJ whole genome shotgun (WGS) entry which is preliminary data.</text>
</comment>
<keyword evidence="1" id="KW-0863">Zinc-finger</keyword>
<evidence type="ECO:0000259" key="2">
    <source>
        <dbReference type="PROSITE" id="PS50158"/>
    </source>
</evidence>
<feature type="domain" description="CCHC-type" evidence="2">
    <location>
        <begin position="43"/>
        <end position="56"/>
    </location>
</feature>
<evidence type="ECO:0000313" key="4">
    <source>
        <dbReference type="Proteomes" id="UP001604336"/>
    </source>
</evidence>
<organism evidence="3 4">
    <name type="scientific">Abeliophyllum distichum</name>
    <dbReference type="NCBI Taxonomy" id="126358"/>
    <lineage>
        <taxon>Eukaryota</taxon>
        <taxon>Viridiplantae</taxon>
        <taxon>Streptophyta</taxon>
        <taxon>Embryophyta</taxon>
        <taxon>Tracheophyta</taxon>
        <taxon>Spermatophyta</taxon>
        <taxon>Magnoliopsida</taxon>
        <taxon>eudicotyledons</taxon>
        <taxon>Gunneridae</taxon>
        <taxon>Pentapetalae</taxon>
        <taxon>asterids</taxon>
        <taxon>lamiids</taxon>
        <taxon>Lamiales</taxon>
        <taxon>Oleaceae</taxon>
        <taxon>Forsythieae</taxon>
        <taxon>Abeliophyllum</taxon>
    </lineage>
</organism>
<keyword evidence="1" id="KW-0479">Metal-binding</keyword>
<dbReference type="InterPro" id="IPR001878">
    <property type="entry name" value="Znf_CCHC"/>
</dbReference>